<proteinExistence type="predicted"/>
<keyword evidence="2" id="KW-1185">Reference proteome</keyword>
<evidence type="ECO:0000313" key="1">
    <source>
        <dbReference type="EMBL" id="WPY01154.1"/>
    </source>
</evidence>
<organism evidence="1 2">
    <name type="scientific">Candidatus Trichorickettsia mobilis</name>
    <dbReference type="NCBI Taxonomy" id="1346319"/>
    <lineage>
        <taxon>Bacteria</taxon>
        <taxon>Pseudomonadati</taxon>
        <taxon>Pseudomonadota</taxon>
        <taxon>Alphaproteobacteria</taxon>
        <taxon>Rickettsiales</taxon>
        <taxon>Rickettsiaceae</taxon>
        <taxon>Rickettsieae</taxon>
        <taxon>Candidatus Trichorickettsia</taxon>
    </lineage>
</organism>
<dbReference type="SUPFAM" id="SSF81593">
    <property type="entry name" value="Nucleotidyltransferase substrate binding subunit/domain"/>
    <property type="match status" value="1"/>
</dbReference>
<sequence>MNKLIKNEIIKIADIHKQRIIYAREKLSNLIPFTAEKIQNLSEEEFLIIELMVNRFSKLQDYIGSKVIDLFFEVANENYKNLTMLDKLHKLEKFNIIENKDIWLEIRELRNNLAHEYPEHPELTALFLNQTYYFSQELIKIYYKLQEYIMRE</sequence>
<accession>A0ABZ0UYL2</accession>
<gene>
    <name evidence="1" type="ORF">Trichorick_01058</name>
</gene>
<dbReference type="RefSeq" id="WP_323737952.1">
    <property type="nucleotide sequence ID" value="NZ_CP112932.1"/>
</dbReference>
<protein>
    <recommendedName>
        <fullName evidence="3">DUF86 domain-containing protein</fullName>
    </recommendedName>
</protein>
<reference evidence="1 2" key="1">
    <citation type="submission" date="2022-10" db="EMBL/GenBank/DDBJ databases">
        <title>Host association and intracellularity evolved multiple times independently in the Rickettsiales.</title>
        <authorList>
            <person name="Castelli M."/>
            <person name="Nardi T."/>
            <person name="Gammuto L."/>
            <person name="Bellinzona G."/>
            <person name="Sabaneyeva E."/>
            <person name="Potekhin A."/>
            <person name="Serra V."/>
            <person name="Petroni G."/>
            <person name="Sassera D."/>
        </authorList>
    </citation>
    <scope>NUCLEOTIDE SEQUENCE [LARGE SCALE GENOMIC DNA]</scope>
    <source>
        <strain evidence="1 2">Kr 154-4</strain>
    </source>
</reference>
<dbReference type="EMBL" id="CP112932">
    <property type="protein sequence ID" value="WPY01154.1"/>
    <property type="molecule type" value="Genomic_DNA"/>
</dbReference>
<name>A0ABZ0UYL2_9RICK</name>
<evidence type="ECO:0008006" key="3">
    <source>
        <dbReference type="Google" id="ProtNLM"/>
    </source>
</evidence>
<dbReference type="Gene3D" id="1.20.120.330">
    <property type="entry name" value="Nucleotidyltransferases domain 2"/>
    <property type="match status" value="1"/>
</dbReference>
<evidence type="ECO:0000313" key="2">
    <source>
        <dbReference type="Proteomes" id="UP001326613"/>
    </source>
</evidence>
<dbReference type="Proteomes" id="UP001326613">
    <property type="component" value="Chromosome"/>
</dbReference>